<feature type="region of interest" description="Disordered" evidence="1">
    <location>
        <begin position="1"/>
        <end position="31"/>
    </location>
</feature>
<feature type="region of interest" description="Disordered" evidence="1">
    <location>
        <begin position="388"/>
        <end position="428"/>
    </location>
</feature>
<keyword evidence="3" id="KW-1185">Reference proteome</keyword>
<reference evidence="2 3" key="1">
    <citation type="journal article" date="2024" name="Nat. Commun.">
        <title>Phylogenomics reveals the evolutionary origins of lichenization in chlorophyte algae.</title>
        <authorList>
            <person name="Puginier C."/>
            <person name="Libourel C."/>
            <person name="Otte J."/>
            <person name="Skaloud P."/>
            <person name="Haon M."/>
            <person name="Grisel S."/>
            <person name="Petersen M."/>
            <person name="Berrin J.G."/>
            <person name="Delaux P.M."/>
            <person name="Dal Grande F."/>
            <person name="Keller J."/>
        </authorList>
    </citation>
    <scope>NUCLEOTIDE SEQUENCE [LARGE SCALE GENOMIC DNA]</scope>
    <source>
        <strain evidence="2 3">SAG 2145</strain>
    </source>
</reference>
<feature type="region of interest" description="Disordered" evidence="1">
    <location>
        <begin position="1082"/>
        <end position="1122"/>
    </location>
</feature>
<feature type="compositionally biased region" description="Low complexity" evidence="1">
    <location>
        <begin position="389"/>
        <end position="410"/>
    </location>
</feature>
<evidence type="ECO:0000313" key="2">
    <source>
        <dbReference type="EMBL" id="KAK9828145.1"/>
    </source>
</evidence>
<gene>
    <name evidence="2" type="ORF">WJX74_000714</name>
</gene>
<comment type="caution">
    <text evidence="2">The sequence shown here is derived from an EMBL/GenBank/DDBJ whole genome shotgun (WGS) entry which is preliminary data.</text>
</comment>
<sequence>MLKTDPLAAAGPELIEPLGQGSKGGDDNEGGKLLTRDPAVFVNLRALRNLTLDLHEVSIPEIYQQPDKAAGSSRNEVSWGRNPFQPRSAHQQPLLLADTPDQPPASHADLGTHPVVSSPSSPVRLVNPPATASPCAGQLPDPTIHQRSLMNPASNAAAWLATDPHAEEPYSASCGNGSSKSGCTVIVQRGDQPPSVRSASSDRLSGQWTDAANGLTSASGSPSTSDWEAVPLGDELLEDGVGSEGSADDRFAEAEAMGLPGYLVNKRLCPKPTHKAVADQTADKDSVADNFFQGTAAVSLQAPPHLQQQPGQHAGLGVQMAGMSPALEATTQLHDAAAHSGSGSPRFINELGMQMARTAPALEDSTQLPTATPAAPLLETQLLFELGRSSKPSTSESSTSQSSASTSSSTHAGVCTLPPGSVHASPWQPDHHFLEREVREMFQVDSLSNSDATLAPNSDQDDGCEYRAYYTAHESFSAGSCMGALSTCSSGQVASQAGHDEVAYPQDDPSAQACSSTADFCSQLNSSSFGGHPSRGDTTSCTAPSAPVLQAVGAFWDPLPESETSSVLEAPSAPSLDTTCATWANSHNPEHSEATFSHGFIGSCGDTWAYTHDPDMEDIPLPPALSIDTASSARTCEEDPHHFRISVPSTYSEEPSIHSEEGTEASQLDAALSLPGDSAQSLKAVPESQRIFLEVQQLLGRTHDLPWASYGYHSSESNMARFNGCNDPAGVNGTADDVPHGLLQPSIAAGLEANATSPEWKHLSRADHIAMSCYEMQGVASADAQWRGWGAKWGQHWPASGASPHPLQDHACNESEWGPYEGYQASQEGHLASHELIDQNPVPWGPCPSITFGQGFLQAADLRSAPLHHPTHPLPAFSTELDAPNRGPAFCGPRTSCDECADTCLFPLADEARQACYNCELSEGCMQQLQLAMDLSYDSLRTTFQKYVNFPMWYLASCRDYFVANKARKALSEFEKLLDVASIPEQHLIMEMRTVPYGAALGYVIDACAKFEHMMRIHSWVETCRVRCIEALRAISVHTGGQDRSSACNVMFDFSSLKMLPAGMQWSEATYTAMWQQAAAYPRSDSSSSSEADLTSSPPQQVSNDGRYDAHGPNASLSSNAHASAQDQADVKCWTHTQGHCPPASFGFQSPSRGSVPEESCSHRVVHGSWAESYGAHAAAHGLQPAASHAGFGSWSPSQVSSHSRAQAHAVHAAALGFPGAASHASCGSWSSAQPSCHGFFHEHAAQAAAHHCFTNAAGCESSNGQSASTSPFDCVAQEQAIHAAAHGFHDATGCKHSEGWSTSQSSRSHGPWQSHINSTPVHSLAYQDQETQQLEHSHSNSSLEQTSTCQDQTFHPADQLRPEHIHGQTARSKIDVTNDMYGVFRNGFVVRQAAWQQGMYYMRQVPDMYVQSVRRQPTQGQIYTAWGKAFLMVQVLISAPNFSHFEDRDYLTHADLRKYPQMEAGKTKFAPLHQGLFMLDTCSAQTWITQEVAEMLGLSDMLQVPQETSERCVEVELNGQLMAVKICSEGLHEHVCVLGQDFLALQRQELVVNYACGSISMLDVE</sequence>
<organism evidence="2 3">
    <name type="scientific">Apatococcus lobatus</name>
    <dbReference type="NCBI Taxonomy" id="904363"/>
    <lineage>
        <taxon>Eukaryota</taxon>
        <taxon>Viridiplantae</taxon>
        <taxon>Chlorophyta</taxon>
        <taxon>core chlorophytes</taxon>
        <taxon>Trebouxiophyceae</taxon>
        <taxon>Chlorellales</taxon>
        <taxon>Chlorellaceae</taxon>
        <taxon>Apatococcus</taxon>
    </lineage>
</organism>
<name>A0AAW1R3N8_9CHLO</name>
<evidence type="ECO:0000256" key="1">
    <source>
        <dbReference type="SAM" id="MobiDB-lite"/>
    </source>
</evidence>
<evidence type="ECO:0000313" key="3">
    <source>
        <dbReference type="Proteomes" id="UP001438707"/>
    </source>
</evidence>
<accession>A0AAW1R3N8</accession>
<feature type="region of interest" description="Disordered" evidence="1">
    <location>
        <begin position="188"/>
        <end position="228"/>
    </location>
</feature>
<feature type="region of interest" description="Disordered" evidence="1">
    <location>
        <begin position="65"/>
        <end position="124"/>
    </location>
</feature>
<feature type="region of interest" description="Disordered" evidence="1">
    <location>
        <begin position="1296"/>
        <end position="1318"/>
    </location>
</feature>
<feature type="compositionally biased region" description="Polar residues" evidence="1">
    <location>
        <begin position="1300"/>
        <end position="1309"/>
    </location>
</feature>
<feature type="compositionally biased region" description="Low complexity" evidence="1">
    <location>
        <begin position="114"/>
        <end position="124"/>
    </location>
</feature>
<dbReference type="EMBL" id="JALJOS010000016">
    <property type="protein sequence ID" value="KAK9828145.1"/>
    <property type="molecule type" value="Genomic_DNA"/>
</dbReference>
<dbReference type="Proteomes" id="UP001438707">
    <property type="component" value="Unassembled WGS sequence"/>
</dbReference>
<feature type="compositionally biased region" description="Polar residues" evidence="1">
    <location>
        <begin position="195"/>
        <end position="226"/>
    </location>
</feature>
<feature type="compositionally biased region" description="Low complexity" evidence="1">
    <location>
        <begin position="1084"/>
        <end position="1097"/>
    </location>
</feature>
<protein>
    <submittedName>
        <fullName evidence="2">Uncharacterized protein</fullName>
    </submittedName>
</protein>
<proteinExistence type="predicted"/>